<name>A0AA39C9R5_9HYME</name>
<comment type="caution">
    <text evidence="1">The sequence shown here is derived from an EMBL/GenBank/DDBJ whole genome shotgun (WGS) entry which is preliminary data.</text>
</comment>
<sequence length="224" mass="26150">MSSQSDDIDRSKILALKKTLPECHGFIFDVTLDISFTADSKWKSRNHLLLIMLMTIVGQIGHKYEQWKNISHIIVYTLFKELLQSKPSFDWKGTLSVGGQYVNENSAIGSSEIIYDWFTHDGFMTIPDDCVNSPPVSLQYTIRFLLSPALPIAQQMYSASGYNIIHDCYEDFWTPYEEIMNTMIDHKKEYNHLEMWRANYNAYLNIEMNTPEFTRSFCVTSRFY</sequence>
<evidence type="ECO:0000313" key="1">
    <source>
        <dbReference type="EMBL" id="KAK0160537.1"/>
    </source>
</evidence>
<dbReference type="Proteomes" id="UP001168990">
    <property type="component" value="Unassembled WGS sequence"/>
</dbReference>
<organism evidence="1 2">
    <name type="scientific">Microctonus aethiopoides</name>
    <dbReference type="NCBI Taxonomy" id="144406"/>
    <lineage>
        <taxon>Eukaryota</taxon>
        <taxon>Metazoa</taxon>
        <taxon>Ecdysozoa</taxon>
        <taxon>Arthropoda</taxon>
        <taxon>Hexapoda</taxon>
        <taxon>Insecta</taxon>
        <taxon>Pterygota</taxon>
        <taxon>Neoptera</taxon>
        <taxon>Endopterygota</taxon>
        <taxon>Hymenoptera</taxon>
        <taxon>Apocrita</taxon>
        <taxon>Ichneumonoidea</taxon>
        <taxon>Braconidae</taxon>
        <taxon>Euphorinae</taxon>
        <taxon>Microctonus</taxon>
    </lineage>
</organism>
<accession>A0AA39C9R5</accession>
<evidence type="ECO:0000313" key="2">
    <source>
        <dbReference type="Proteomes" id="UP001168990"/>
    </source>
</evidence>
<dbReference type="EMBL" id="JAQQBS010001423">
    <property type="protein sequence ID" value="KAK0160537.1"/>
    <property type="molecule type" value="Genomic_DNA"/>
</dbReference>
<reference evidence="1" key="1">
    <citation type="journal article" date="2023" name="bioRxiv">
        <title>Scaffold-level genome assemblies of two parasitoid biocontrol wasps reveal the parthenogenesis mechanism and an associated novel virus.</title>
        <authorList>
            <person name="Inwood S."/>
            <person name="Skelly J."/>
            <person name="Guhlin J."/>
            <person name="Harrop T."/>
            <person name="Goldson S."/>
            <person name="Dearden P."/>
        </authorList>
    </citation>
    <scope>NUCLEOTIDE SEQUENCE</scope>
    <source>
        <strain evidence="1">Irish</strain>
        <tissue evidence="1">Whole body</tissue>
    </source>
</reference>
<reference evidence="1" key="2">
    <citation type="submission" date="2023-03" db="EMBL/GenBank/DDBJ databases">
        <authorList>
            <person name="Inwood S.N."/>
            <person name="Skelly J.G."/>
            <person name="Guhlin J."/>
            <person name="Harrop T.W.R."/>
            <person name="Goldson S.G."/>
            <person name="Dearden P.K."/>
        </authorList>
    </citation>
    <scope>NUCLEOTIDE SEQUENCE</scope>
    <source>
        <strain evidence="1">Irish</strain>
        <tissue evidence="1">Whole body</tissue>
    </source>
</reference>
<proteinExistence type="predicted"/>
<gene>
    <name evidence="1" type="ORF">PV328_007938</name>
</gene>
<keyword evidence="2" id="KW-1185">Reference proteome</keyword>
<protein>
    <submittedName>
        <fullName evidence="1">Uncharacterized protein</fullName>
    </submittedName>
</protein>
<dbReference type="AlphaFoldDB" id="A0AA39C9R5"/>